<dbReference type="GeneID" id="64828205"/>
<dbReference type="AlphaFoldDB" id="A0A8T8LK13"/>
<name>A0A8T8LK13_9EURY</name>
<reference evidence="2 3" key="1">
    <citation type="submission" date="2021-03" db="EMBL/GenBank/DDBJ databases">
        <title>Halorubrum sodomense MBLA0099, Whole genome shotgun sequencing.</title>
        <authorList>
            <person name="Seo M.-J."/>
            <person name="Cho E.-S."/>
            <person name="Hwang C.Y."/>
        </authorList>
    </citation>
    <scope>NUCLEOTIDE SEQUENCE [LARGE SCALE GENOMIC DNA]</scope>
    <source>
        <strain evidence="2 3">MBLA0099</strain>
    </source>
</reference>
<keyword evidence="1" id="KW-0812">Transmembrane</keyword>
<evidence type="ECO:0000313" key="3">
    <source>
        <dbReference type="Proteomes" id="UP000679341"/>
    </source>
</evidence>
<organism evidence="2 3">
    <name type="scientific">Halorubrum ruber</name>
    <dbReference type="NCBI Taxonomy" id="2982524"/>
    <lineage>
        <taxon>Archaea</taxon>
        <taxon>Methanobacteriati</taxon>
        <taxon>Methanobacteriota</taxon>
        <taxon>Stenosarchaea group</taxon>
        <taxon>Halobacteria</taxon>
        <taxon>Halobacteriales</taxon>
        <taxon>Haloferacaceae</taxon>
        <taxon>Halorubrum</taxon>
    </lineage>
</organism>
<keyword evidence="1" id="KW-1133">Transmembrane helix</keyword>
<protein>
    <submittedName>
        <fullName evidence="2">Uncharacterized protein</fullName>
    </submittedName>
</protein>
<keyword evidence="3" id="KW-1185">Reference proteome</keyword>
<feature type="transmembrane region" description="Helical" evidence="1">
    <location>
        <begin position="86"/>
        <end position="108"/>
    </location>
</feature>
<evidence type="ECO:0000313" key="2">
    <source>
        <dbReference type="EMBL" id="QUO47228.1"/>
    </source>
</evidence>
<accession>A0A8T8LK13</accession>
<dbReference type="OrthoDB" id="330873at2157"/>
<feature type="transmembrane region" description="Helical" evidence="1">
    <location>
        <begin position="21"/>
        <end position="43"/>
    </location>
</feature>
<dbReference type="RefSeq" id="WP_211553382.1">
    <property type="nucleotide sequence ID" value="NZ_CP073695.1"/>
</dbReference>
<keyword evidence="1" id="KW-0472">Membrane</keyword>
<feature type="transmembrane region" description="Helical" evidence="1">
    <location>
        <begin position="120"/>
        <end position="143"/>
    </location>
</feature>
<dbReference type="KEGG" id="hss:J7656_11655"/>
<sequence>MDGLVSPASDRSSARRWSLYAGAYAFACGAVTAELLSTVLRVFTQVVGLPETFPVPLLAAPALLVGGGVWWLLVERPERYTYPAGVAYGALTALGTGLCWTAWFLVVWSVDLLAAGPTPLLVALVIGLTTAAGALIGPPILFVRRRSRAGSAADATANSL</sequence>
<dbReference type="Proteomes" id="UP000679341">
    <property type="component" value="Chromosome"/>
</dbReference>
<feature type="transmembrane region" description="Helical" evidence="1">
    <location>
        <begin position="55"/>
        <end position="74"/>
    </location>
</feature>
<dbReference type="EMBL" id="CP073695">
    <property type="protein sequence ID" value="QUO47228.1"/>
    <property type="molecule type" value="Genomic_DNA"/>
</dbReference>
<proteinExistence type="predicted"/>
<gene>
    <name evidence="2" type="ORF">J7656_11655</name>
</gene>
<evidence type="ECO:0000256" key="1">
    <source>
        <dbReference type="SAM" id="Phobius"/>
    </source>
</evidence>